<keyword evidence="1" id="KW-0812">Transmembrane</keyword>
<proteinExistence type="predicted"/>
<evidence type="ECO:0000313" key="2">
    <source>
        <dbReference type="EMBL" id="RUO81140.1"/>
    </source>
</evidence>
<feature type="transmembrane region" description="Helical" evidence="1">
    <location>
        <begin position="20"/>
        <end position="39"/>
    </location>
</feature>
<dbReference type="AlphaFoldDB" id="A0A432ZT95"/>
<comment type="caution">
    <text evidence="2">The sequence shown here is derived from an EMBL/GenBank/DDBJ whole genome shotgun (WGS) entry which is preliminary data.</text>
</comment>
<reference evidence="2 3" key="1">
    <citation type="journal article" date="2011" name="Front. Microbiol.">
        <title>Genomic signatures of strain selection and enhancement in Bacillus atrophaeus var. globigii, a historical biowarfare simulant.</title>
        <authorList>
            <person name="Gibbons H.S."/>
            <person name="Broomall S.M."/>
            <person name="McNew L.A."/>
            <person name="Daligault H."/>
            <person name="Chapman C."/>
            <person name="Bruce D."/>
            <person name="Karavis M."/>
            <person name="Krepps M."/>
            <person name="McGregor P.A."/>
            <person name="Hong C."/>
            <person name="Park K.H."/>
            <person name="Akmal A."/>
            <person name="Feldman A."/>
            <person name="Lin J.S."/>
            <person name="Chang W.E."/>
            <person name="Higgs B.W."/>
            <person name="Demirev P."/>
            <person name="Lindquist J."/>
            <person name="Liem A."/>
            <person name="Fochler E."/>
            <person name="Read T.D."/>
            <person name="Tapia R."/>
            <person name="Johnson S."/>
            <person name="Bishop-Lilly K.A."/>
            <person name="Detter C."/>
            <person name="Han C."/>
            <person name="Sozhamannan S."/>
            <person name="Rosenzweig C.N."/>
            <person name="Skowronski E.W."/>
        </authorList>
    </citation>
    <scope>NUCLEOTIDE SEQUENCE [LARGE SCALE GENOMIC DNA]</scope>
    <source>
        <strain evidence="2 3">CC-PW-9</strain>
    </source>
</reference>
<name>A0A432ZT95_9GAMM</name>
<keyword evidence="1" id="KW-0472">Membrane</keyword>
<organism evidence="2 3">
    <name type="scientific">Idiomarina tyrosinivorans</name>
    <dbReference type="NCBI Taxonomy" id="1445662"/>
    <lineage>
        <taxon>Bacteria</taxon>
        <taxon>Pseudomonadati</taxon>
        <taxon>Pseudomonadota</taxon>
        <taxon>Gammaproteobacteria</taxon>
        <taxon>Alteromonadales</taxon>
        <taxon>Idiomarinaceae</taxon>
        <taxon>Idiomarina</taxon>
    </lineage>
</organism>
<evidence type="ECO:0008006" key="4">
    <source>
        <dbReference type="Google" id="ProtNLM"/>
    </source>
</evidence>
<gene>
    <name evidence="2" type="ORF">CWI84_03245</name>
</gene>
<protein>
    <recommendedName>
        <fullName evidence="4">DUF4340 domain-containing protein</fullName>
    </recommendedName>
</protein>
<accession>A0A432ZT95</accession>
<evidence type="ECO:0000256" key="1">
    <source>
        <dbReference type="SAM" id="Phobius"/>
    </source>
</evidence>
<evidence type="ECO:0000313" key="3">
    <source>
        <dbReference type="Proteomes" id="UP000287996"/>
    </source>
</evidence>
<keyword evidence="3" id="KW-1185">Reference proteome</keyword>
<dbReference type="RefSeq" id="WP_126841136.1">
    <property type="nucleotide sequence ID" value="NZ_PIQH01000002.1"/>
</dbReference>
<dbReference type="OrthoDB" id="5587008at2"/>
<dbReference type="Proteomes" id="UP000287996">
    <property type="component" value="Unassembled WGS sequence"/>
</dbReference>
<keyword evidence="1" id="KW-1133">Transmembrane helix</keyword>
<dbReference type="EMBL" id="PIQH01000002">
    <property type="protein sequence ID" value="RUO81140.1"/>
    <property type="molecule type" value="Genomic_DNA"/>
</dbReference>
<sequence>MVKIDEKRRFFGITLSQRAWNNILVYAILLLMVVFYVIAPGNVQKVSQQAEQLEPMQLMPSDVRLQQIRIADRVYLNSPQGWVCQAPCSVSQQAAQNLAQHWLNLSITKTEKVGARITDVELRFAEQAPVKVTLFQAEHPVIWLPRQQQAYTILSADISQLLGQ</sequence>